<dbReference type="InterPro" id="IPR041895">
    <property type="entry name" value="ArdA_dom1"/>
</dbReference>
<dbReference type="Proteomes" id="UP000298324">
    <property type="component" value="Unassembled WGS sequence"/>
</dbReference>
<organism evidence="1 2">
    <name type="scientific">Pelotomaculum schinkii</name>
    <dbReference type="NCBI Taxonomy" id="78350"/>
    <lineage>
        <taxon>Bacteria</taxon>
        <taxon>Bacillati</taxon>
        <taxon>Bacillota</taxon>
        <taxon>Clostridia</taxon>
        <taxon>Eubacteriales</taxon>
        <taxon>Desulfotomaculaceae</taxon>
        <taxon>Pelotomaculum</taxon>
    </lineage>
</organism>
<name>A0A4Y7R9K9_9FIRM</name>
<keyword evidence="2" id="KW-1185">Reference proteome</keyword>
<dbReference type="Pfam" id="PF07275">
    <property type="entry name" value="ArdA"/>
    <property type="match status" value="1"/>
</dbReference>
<accession>A0A4Y7R9K9</accession>
<dbReference type="RefSeq" id="WP_190258403.1">
    <property type="nucleotide sequence ID" value="NZ_QFGA01000002.1"/>
</dbReference>
<protein>
    <submittedName>
        <fullName evidence="1">Antirestriction protein (ArdA)</fullName>
    </submittedName>
</protein>
<sequence>MLEAYVTNLGRYNEGHLDGEFLKLPATTEEVQALLKRIHVDGVRYEEIFITDYETDIPGLHDCLGEYESIDELNYLASLLDDMEEWEAEKFAAAMEFGEHTGSVRDLINLTQNLDCFELYPGIEDEDDLGRYYIEEMCTLEIPEHLENYIDYEAYGRDMSMDDNGLFVDGGYIVNNGDNFIEHYNGRDDLPEEYKIFAYPAPEKSIRNTLKQYQQMIDNAPHPAKDRPAPAFEER</sequence>
<dbReference type="Gene3D" id="1.10.10.1190">
    <property type="entry name" value="Antirestriction protein ArdA, domain 3"/>
    <property type="match status" value="1"/>
</dbReference>
<dbReference type="EMBL" id="QFGA01000002">
    <property type="protein sequence ID" value="TEB05635.1"/>
    <property type="molecule type" value="Genomic_DNA"/>
</dbReference>
<comment type="caution">
    <text evidence="1">The sequence shown here is derived from an EMBL/GenBank/DDBJ whole genome shotgun (WGS) entry which is preliminary data.</text>
</comment>
<gene>
    <name evidence="1" type="ORF">Psch_02676</name>
</gene>
<proteinExistence type="predicted"/>
<evidence type="ECO:0000313" key="1">
    <source>
        <dbReference type="EMBL" id="TEB05635.1"/>
    </source>
</evidence>
<dbReference type="InterPro" id="IPR041893">
    <property type="entry name" value="ArdA_dom3"/>
</dbReference>
<dbReference type="InterPro" id="IPR009899">
    <property type="entry name" value="ArdA"/>
</dbReference>
<reference evidence="1 2" key="1">
    <citation type="journal article" date="2018" name="Environ. Microbiol.">
        <title>Novel energy conservation strategies and behaviour of Pelotomaculum schinkii driving syntrophic propionate catabolism.</title>
        <authorList>
            <person name="Hidalgo-Ahumada C.A.P."/>
            <person name="Nobu M.K."/>
            <person name="Narihiro T."/>
            <person name="Tamaki H."/>
            <person name="Liu W.T."/>
            <person name="Kamagata Y."/>
            <person name="Stams A.J.M."/>
            <person name="Imachi H."/>
            <person name="Sousa D.Z."/>
        </authorList>
    </citation>
    <scope>NUCLEOTIDE SEQUENCE [LARGE SCALE GENOMIC DNA]</scope>
    <source>
        <strain evidence="1 2">HH</strain>
    </source>
</reference>
<evidence type="ECO:0000313" key="2">
    <source>
        <dbReference type="Proteomes" id="UP000298324"/>
    </source>
</evidence>
<dbReference type="AlphaFoldDB" id="A0A4Y7R9K9"/>
<dbReference type="Gene3D" id="3.10.20.480">
    <property type="entry name" value="Antirestriction protein ArdA, domain 1"/>
    <property type="match status" value="1"/>
</dbReference>